<organism evidence="2 3">
    <name type="scientific">Candidatus Propionivibrio aalborgensis</name>
    <dbReference type="NCBI Taxonomy" id="1860101"/>
    <lineage>
        <taxon>Bacteria</taxon>
        <taxon>Pseudomonadati</taxon>
        <taxon>Pseudomonadota</taxon>
        <taxon>Betaproteobacteria</taxon>
        <taxon>Rhodocyclales</taxon>
        <taxon>Rhodocyclaceae</taxon>
        <taxon>Propionivibrio</taxon>
    </lineage>
</organism>
<evidence type="ECO:0000313" key="3">
    <source>
        <dbReference type="Proteomes" id="UP000199600"/>
    </source>
</evidence>
<feature type="compositionally biased region" description="Basic and acidic residues" evidence="1">
    <location>
        <begin position="14"/>
        <end position="30"/>
    </location>
</feature>
<reference evidence="2 3" key="1">
    <citation type="submission" date="2016-06" db="EMBL/GenBank/DDBJ databases">
        <authorList>
            <person name="Kjaerup R.B."/>
            <person name="Dalgaard T.S."/>
            <person name="Juul-Madsen H.R."/>
        </authorList>
    </citation>
    <scope>NUCLEOTIDE SEQUENCE [LARGE SCALE GENOMIC DNA]</scope>
    <source>
        <strain evidence="2">2</strain>
    </source>
</reference>
<proteinExistence type="predicted"/>
<accession>A0A1A8XNN7</accession>
<dbReference type="AlphaFoldDB" id="A0A1A8XNN7"/>
<evidence type="ECO:0000256" key="1">
    <source>
        <dbReference type="SAM" id="MobiDB-lite"/>
    </source>
</evidence>
<keyword evidence="3" id="KW-1185">Reference proteome</keyword>
<gene>
    <name evidence="2" type="ORF">PROAA_1710010</name>
</gene>
<dbReference type="EMBL" id="FLQY01000081">
    <property type="protein sequence ID" value="SBT06037.1"/>
    <property type="molecule type" value="Genomic_DNA"/>
</dbReference>
<protein>
    <submittedName>
        <fullName evidence="2">Uncharacterized protein</fullName>
    </submittedName>
</protein>
<feature type="region of interest" description="Disordered" evidence="1">
    <location>
        <begin position="1"/>
        <end position="30"/>
    </location>
</feature>
<sequence>MGYRRWRAAGFRSGRPDRRPFRQRELSGDRERDCRHAQGFRAIAPGRRQPPHSPTRRLIGRCAGLCYQAFRTTRAGCQGEWLQPVGYAYNIFSAAGQLGTLQGEIALPLSMIRSTRADMLDSSAPSKDGWYGARFIRHPQADAGPS</sequence>
<evidence type="ECO:0000313" key="2">
    <source>
        <dbReference type="EMBL" id="SBT06037.1"/>
    </source>
</evidence>
<dbReference type="Proteomes" id="UP000199600">
    <property type="component" value="Unassembled WGS sequence"/>
</dbReference>
<name>A0A1A8XNN7_9RHOO</name>